<dbReference type="InterPro" id="IPR011701">
    <property type="entry name" value="MFS"/>
</dbReference>
<dbReference type="GO" id="GO:0005886">
    <property type="term" value="C:plasma membrane"/>
    <property type="evidence" value="ECO:0007669"/>
    <property type="project" value="TreeGrafter"/>
</dbReference>
<feature type="transmembrane region" description="Helical" evidence="5">
    <location>
        <begin position="115"/>
        <end position="136"/>
    </location>
</feature>
<protein>
    <recommendedName>
        <fullName evidence="6">Major facilitator superfamily (MFS) profile domain-containing protein</fullName>
    </recommendedName>
</protein>
<dbReference type="PANTHER" id="PTHR23508">
    <property type="entry name" value="CARBOXYLIC ACID TRANSPORTER PROTEIN HOMOLOG"/>
    <property type="match status" value="1"/>
</dbReference>
<evidence type="ECO:0000256" key="3">
    <source>
        <dbReference type="ARBA" id="ARBA00022989"/>
    </source>
</evidence>
<dbReference type="SUPFAM" id="SSF103473">
    <property type="entry name" value="MFS general substrate transporter"/>
    <property type="match status" value="1"/>
</dbReference>
<keyword evidence="2 5" id="KW-0812">Transmembrane</keyword>
<feature type="transmembrane region" description="Helical" evidence="5">
    <location>
        <begin position="28"/>
        <end position="46"/>
    </location>
</feature>
<dbReference type="Gene3D" id="1.20.1250.20">
    <property type="entry name" value="MFS general substrate transporter like domains"/>
    <property type="match status" value="1"/>
</dbReference>
<dbReference type="InterPro" id="IPR036259">
    <property type="entry name" value="MFS_trans_sf"/>
</dbReference>
<reference evidence="7" key="1">
    <citation type="submission" date="2018-05" db="EMBL/GenBank/DDBJ databases">
        <authorList>
            <person name="Lanie J.A."/>
            <person name="Ng W.-L."/>
            <person name="Kazmierczak K.M."/>
            <person name="Andrzejewski T.M."/>
            <person name="Davidsen T.M."/>
            <person name="Wayne K.J."/>
            <person name="Tettelin H."/>
            <person name="Glass J.I."/>
            <person name="Rusch D."/>
            <person name="Podicherti R."/>
            <person name="Tsui H.-C.T."/>
            <person name="Winkler M.E."/>
        </authorList>
    </citation>
    <scope>NUCLEOTIDE SEQUENCE</scope>
</reference>
<comment type="subcellular location">
    <subcellularLocation>
        <location evidence="1">Membrane</location>
        <topology evidence="1">Multi-pass membrane protein</topology>
    </subcellularLocation>
</comment>
<evidence type="ECO:0000256" key="2">
    <source>
        <dbReference type="ARBA" id="ARBA00022692"/>
    </source>
</evidence>
<proteinExistence type="predicted"/>
<dbReference type="EMBL" id="UINC01011308">
    <property type="protein sequence ID" value="SVA49966.1"/>
    <property type="molecule type" value="Genomic_DNA"/>
</dbReference>
<dbReference type="PROSITE" id="PS50850">
    <property type="entry name" value="MFS"/>
    <property type="match status" value="1"/>
</dbReference>
<feature type="transmembrane region" description="Helical" evidence="5">
    <location>
        <begin position="315"/>
        <end position="337"/>
    </location>
</feature>
<dbReference type="CDD" id="cd17365">
    <property type="entry name" value="MFS_PcaK_like"/>
    <property type="match status" value="1"/>
</dbReference>
<sequence length="425" mass="44878">MLDGMDVLAISLAAPVLAREWQINPQTLGAVFSAALVGMALGAILIAPKADTWGRRRLVIICMTVIAVGMLCTPLAKAVPQLIVFRFVTGLGVGGMVASMATMAAEFSPKRTRNLAVTFVQAGYPVGAAVLGLIGAKLIPAFGWNSVFILAGLLTTLSIPLVAILLPESPEFLLQKQPKGSLEKLNTILRKMGHPRITELPPIAESAQVNRTGITALFSEEYRTTTVLLWVGFCMAFGTLYFLLNWVPQLAANTGLTLEFAIYSGTVLNVGAFFGMVTLGFLADRIGLKRVIVAWLILAALVMVLFGNFQTSVAILLAICFIGFFMEGGFIGIYAAATQVYPTLIRNTGVGWAIGAGRTGAILGPYIAGVLVANGMSMADSFKVFSVPLLVGAAAIGMMKAKQMVISINSTPASSPAVKSSRAED</sequence>
<feature type="transmembrane region" description="Helical" evidence="5">
    <location>
        <begin position="260"/>
        <end position="282"/>
    </location>
</feature>
<feature type="transmembrane region" description="Helical" evidence="5">
    <location>
        <begin position="58"/>
        <end position="76"/>
    </location>
</feature>
<feature type="transmembrane region" description="Helical" evidence="5">
    <location>
        <begin position="82"/>
        <end position="103"/>
    </location>
</feature>
<evidence type="ECO:0000256" key="1">
    <source>
        <dbReference type="ARBA" id="ARBA00004141"/>
    </source>
</evidence>
<keyword evidence="4 5" id="KW-0472">Membrane</keyword>
<accession>A0A381WBQ3</accession>
<gene>
    <name evidence="7" type="ORF">METZ01_LOCUS102820</name>
</gene>
<evidence type="ECO:0000256" key="4">
    <source>
        <dbReference type="ARBA" id="ARBA00023136"/>
    </source>
</evidence>
<dbReference type="GO" id="GO:0046943">
    <property type="term" value="F:carboxylic acid transmembrane transporter activity"/>
    <property type="evidence" value="ECO:0007669"/>
    <property type="project" value="TreeGrafter"/>
</dbReference>
<dbReference type="Pfam" id="PF07690">
    <property type="entry name" value="MFS_1"/>
    <property type="match status" value="1"/>
</dbReference>
<feature type="transmembrane region" description="Helical" evidence="5">
    <location>
        <begin position="349"/>
        <end position="369"/>
    </location>
</feature>
<evidence type="ECO:0000256" key="5">
    <source>
        <dbReference type="SAM" id="Phobius"/>
    </source>
</evidence>
<feature type="transmembrane region" description="Helical" evidence="5">
    <location>
        <begin position="142"/>
        <end position="166"/>
    </location>
</feature>
<evidence type="ECO:0000259" key="6">
    <source>
        <dbReference type="PROSITE" id="PS50850"/>
    </source>
</evidence>
<evidence type="ECO:0000313" key="7">
    <source>
        <dbReference type="EMBL" id="SVA49966.1"/>
    </source>
</evidence>
<feature type="transmembrane region" description="Helical" evidence="5">
    <location>
        <begin position="227"/>
        <end position="248"/>
    </location>
</feature>
<dbReference type="AlphaFoldDB" id="A0A381WBQ3"/>
<feature type="domain" description="Major facilitator superfamily (MFS) profile" evidence="6">
    <location>
        <begin position="1"/>
        <end position="404"/>
    </location>
</feature>
<dbReference type="PANTHER" id="PTHR23508:SF10">
    <property type="entry name" value="CARBOXYLIC ACID TRANSPORTER PROTEIN HOMOLOG"/>
    <property type="match status" value="1"/>
</dbReference>
<feature type="transmembrane region" description="Helical" evidence="5">
    <location>
        <begin position="291"/>
        <end position="309"/>
    </location>
</feature>
<name>A0A381WBQ3_9ZZZZ</name>
<organism evidence="7">
    <name type="scientific">marine metagenome</name>
    <dbReference type="NCBI Taxonomy" id="408172"/>
    <lineage>
        <taxon>unclassified sequences</taxon>
        <taxon>metagenomes</taxon>
        <taxon>ecological metagenomes</taxon>
    </lineage>
</organism>
<keyword evidence="3 5" id="KW-1133">Transmembrane helix</keyword>
<dbReference type="InterPro" id="IPR020846">
    <property type="entry name" value="MFS_dom"/>
</dbReference>